<organism evidence="1 2">
    <name type="scientific">Paenibacillus phyllosphaerae</name>
    <dbReference type="NCBI Taxonomy" id="274593"/>
    <lineage>
        <taxon>Bacteria</taxon>
        <taxon>Bacillati</taxon>
        <taxon>Bacillota</taxon>
        <taxon>Bacilli</taxon>
        <taxon>Bacillales</taxon>
        <taxon>Paenibacillaceae</taxon>
        <taxon>Paenibacillus</taxon>
    </lineage>
</organism>
<dbReference type="RefSeq" id="WP_183604023.1">
    <property type="nucleotide sequence ID" value="NZ_JACHXK010000024.1"/>
</dbReference>
<gene>
    <name evidence="1" type="ORF">FHS18_006072</name>
</gene>
<comment type="caution">
    <text evidence="1">The sequence shown here is derived from an EMBL/GenBank/DDBJ whole genome shotgun (WGS) entry which is preliminary data.</text>
</comment>
<dbReference type="EMBL" id="JACHXK010000024">
    <property type="protein sequence ID" value="MBB3113956.1"/>
    <property type="molecule type" value="Genomic_DNA"/>
</dbReference>
<dbReference type="Proteomes" id="UP000570361">
    <property type="component" value="Unassembled WGS sequence"/>
</dbReference>
<keyword evidence="2" id="KW-1185">Reference proteome</keyword>
<evidence type="ECO:0000313" key="1">
    <source>
        <dbReference type="EMBL" id="MBB3113956.1"/>
    </source>
</evidence>
<protein>
    <submittedName>
        <fullName evidence="1">Putative membrane protein</fullName>
    </submittedName>
</protein>
<sequence>MLAKLKQPGFILGVLGAAKLLLDSAGITIPDDTVNDIANGISAVVVVISIFMDHGKA</sequence>
<dbReference type="AlphaFoldDB" id="A0A7W5B4V8"/>
<name>A0A7W5B4V8_9BACL</name>
<accession>A0A7W5B4V8</accession>
<reference evidence="1 2" key="1">
    <citation type="submission" date="2020-08" db="EMBL/GenBank/DDBJ databases">
        <title>Genomic Encyclopedia of Type Strains, Phase III (KMG-III): the genomes of soil and plant-associated and newly described type strains.</title>
        <authorList>
            <person name="Whitman W."/>
        </authorList>
    </citation>
    <scope>NUCLEOTIDE SEQUENCE [LARGE SCALE GENOMIC DNA]</scope>
    <source>
        <strain evidence="1 2">CECT 5862</strain>
    </source>
</reference>
<proteinExistence type="predicted"/>
<evidence type="ECO:0000313" key="2">
    <source>
        <dbReference type="Proteomes" id="UP000570361"/>
    </source>
</evidence>